<dbReference type="OMA" id="DWGGRGM"/>
<name>U5D899_AMBTC</name>
<dbReference type="Pfam" id="PF18265">
    <property type="entry name" value="Nas2_N"/>
    <property type="match status" value="1"/>
</dbReference>
<evidence type="ECO:0000259" key="2">
    <source>
        <dbReference type="Pfam" id="PF18265"/>
    </source>
</evidence>
<dbReference type="EMBL" id="KI392088">
    <property type="protein sequence ID" value="ERN18699.1"/>
    <property type="molecule type" value="Genomic_DNA"/>
</dbReference>
<sequence>MVGTNLKAETTALMEKRSLLEEQMSAIISRLCVPGGPGLSGNLLDSEGFPRADIDIAAVRLERNNLAVLRNDHKDITAKIDQNLQLLHSTRLAQDISLPPKVSAIGGESSTQVPNAIVMAESSPLHGQGTSQENFYTAMDEDPVVGVPFAIVDEIADGSPASDDGLQLGDQIVKFSNVEGGEQLLARLASEAQSNQGCALPLVIVRQGMFINLAVTPRPWHGRGLLGHSVT</sequence>
<dbReference type="Gene3D" id="6.10.140.1710">
    <property type="match status" value="1"/>
</dbReference>
<keyword evidence="4" id="KW-1185">Reference proteome</keyword>
<dbReference type="GO" id="GO:0070682">
    <property type="term" value="P:proteasome regulatory particle assembly"/>
    <property type="evidence" value="ECO:0000318"/>
    <property type="project" value="GO_Central"/>
</dbReference>
<dbReference type="Gramene" id="ERN18699">
    <property type="protein sequence ID" value="ERN18699"/>
    <property type="gene ID" value="AMTR_s00065p00209250"/>
</dbReference>
<dbReference type="STRING" id="13333.U5D899"/>
<keyword evidence="1" id="KW-0143">Chaperone</keyword>
<gene>
    <name evidence="3" type="ORF">AMTR_s00065p00209250</name>
</gene>
<evidence type="ECO:0000256" key="1">
    <source>
        <dbReference type="ARBA" id="ARBA00023186"/>
    </source>
</evidence>
<dbReference type="AlphaFoldDB" id="U5D899"/>
<evidence type="ECO:0000313" key="3">
    <source>
        <dbReference type="EMBL" id="ERN18699.1"/>
    </source>
</evidence>
<accession>U5D899</accession>
<reference evidence="4" key="1">
    <citation type="journal article" date="2013" name="Science">
        <title>The Amborella genome and the evolution of flowering plants.</title>
        <authorList>
            <consortium name="Amborella Genome Project"/>
        </authorList>
    </citation>
    <scope>NUCLEOTIDE SEQUENCE [LARGE SCALE GENOMIC DNA]</scope>
</reference>
<dbReference type="eggNOG" id="KOG3129">
    <property type="taxonomic scope" value="Eukaryota"/>
</dbReference>
<dbReference type="Gene3D" id="2.30.42.10">
    <property type="match status" value="1"/>
</dbReference>
<proteinExistence type="predicted"/>
<dbReference type="PANTHER" id="PTHR12651">
    <property type="entry name" value="26S PROTEASOME NON-ATPASE REGULATORY SUBUNIT 9"/>
    <property type="match status" value="1"/>
</dbReference>
<organism evidence="3 4">
    <name type="scientific">Amborella trichopoda</name>
    <dbReference type="NCBI Taxonomy" id="13333"/>
    <lineage>
        <taxon>Eukaryota</taxon>
        <taxon>Viridiplantae</taxon>
        <taxon>Streptophyta</taxon>
        <taxon>Embryophyta</taxon>
        <taxon>Tracheophyta</taxon>
        <taxon>Spermatophyta</taxon>
        <taxon>Magnoliopsida</taxon>
        <taxon>Amborellales</taxon>
        <taxon>Amborellaceae</taxon>
        <taxon>Amborella</taxon>
    </lineage>
</organism>
<dbReference type="GO" id="GO:0005737">
    <property type="term" value="C:cytoplasm"/>
    <property type="evidence" value="ECO:0000318"/>
    <property type="project" value="GO_Central"/>
</dbReference>
<evidence type="ECO:0000313" key="4">
    <source>
        <dbReference type="Proteomes" id="UP000017836"/>
    </source>
</evidence>
<dbReference type="HOGENOM" id="CLU_073146_2_0_1"/>
<dbReference type="InterPro" id="IPR035269">
    <property type="entry name" value="PSMD9"/>
</dbReference>
<dbReference type="InterPro" id="IPR040815">
    <property type="entry name" value="Nas2_N"/>
</dbReference>
<dbReference type="FunFam" id="2.30.42.10:FF:000107">
    <property type="entry name" value="26S proteasome non-ATPase regulatory subunit 9"/>
    <property type="match status" value="1"/>
</dbReference>
<protein>
    <recommendedName>
        <fullName evidence="2">Nas2 N-terminal domain-containing protein</fullName>
    </recommendedName>
</protein>
<dbReference type="SUPFAM" id="SSF50156">
    <property type="entry name" value="PDZ domain-like"/>
    <property type="match status" value="1"/>
</dbReference>
<dbReference type="PANTHER" id="PTHR12651:SF1">
    <property type="entry name" value="26S PROTEASOME NON-ATPASE REGULATORY SUBUNIT 9"/>
    <property type="match status" value="1"/>
</dbReference>
<dbReference type="Proteomes" id="UP000017836">
    <property type="component" value="Unassembled WGS sequence"/>
</dbReference>
<feature type="domain" description="Nas2 N-terminal" evidence="2">
    <location>
        <begin position="12"/>
        <end position="89"/>
    </location>
</feature>
<dbReference type="GO" id="GO:0005634">
    <property type="term" value="C:nucleus"/>
    <property type="evidence" value="ECO:0000318"/>
    <property type="project" value="GO_Central"/>
</dbReference>
<dbReference type="InterPro" id="IPR036034">
    <property type="entry name" value="PDZ_sf"/>
</dbReference>